<dbReference type="RefSeq" id="WP_141259915.1">
    <property type="nucleotide sequence ID" value="NZ_BDLU01000015.1"/>
</dbReference>
<reference evidence="3" key="1">
    <citation type="submission" date="2017-01" db="EMBL/GenBank/DDBJ databases">
        <title>Komagataeibacter sp. MSKU9 whole genome sequencing project.</title>
        <authorList>
            <person name="Matsutani M."/>
            <person name="Naloka K."/>
            <person name="Theeragool G."/>
            <person name="Yakushi T."/>
            <person name="Matsushita K."/>
        </authorList>
    </citation>
    <scope>NUCLEOTIDE SEQUENCE [LARGE SCALE GENOMIC DNA]</scope>
    <source>
        <strain evidence="3">MSKU9</strain>
    </source>
</reference>
<feature type="region of interest" description="Disordered" evidence="1">
    <location>
        <begin position="285"/>
        <end position="328"/>
    </location>
</feature>
<evidence type="ECO:0000313" key="3">
    <source>
        <dbReference type="Proteomes" id="UP000315095"/>
    </source>
</evidence>
<keyword evidence="3" id="KW-1185">Reference proteome</keyword>
<proteinExistence type="predicted"/>
<dbReference type="OrthoDB" id="7284601at2"/>
<evidence type="ECO:0000256" key="1">
    <source>
        <dbReference type="SAM" id="MobiDB-lite"/>
    </source>
</evidence>
<gene>
    <name evidence="2" type="ORF">MSKU9_0648</name>
</gene>
<dbReference type="AlphaFoldDB" id="A0A4P5NPX7"/>
<organism evidence="2 3">
    <name type="scientific">Komagataeibacter diospyri</name>
    <dbReference type="NCBI Taxonomy" id="1932662"/>
    <lineage>
        <taxon>Bacteria</taxon>
        <taxon>Pseudomonadati</taxon>
        <taxon>Pseudomonadota</taxon>
        <taxon>Alphaproteobacteria</taxon>
        <taxon>Acetobacterales</taxon>
        <taxon>Acetobacteraceae</taxon>
        <taxon>Komagataeibacter</taxon>
    </lineage>
</organism>
<feature type="region of interest" description="Disordered" evidence="1">
    <location>
        <begin position="61"/>
        <end position="88"/>
    </location>
</feature>
<comment type="caution">
    <text evidence="2">The sequence shown here is derived from an EMBL/GenBank/DDBJ whole genome shotgun (WGS) entry which is preliminary data.</text>
</comment>
<sequence>MTDVFQATIRLIVRLPGRVARLPRVAGRSSAPGRLAAVVGRIVGHARAGRRNVVFPARPGGTGARAVASPASASGRPFPATRAGHAAPASIRKTEGYATPRGDGRGLPVSLMTMVRRADAIRPATTSLPAFPAHAQAAVPATTHMPARAIAMPWTGRVMARADTPHMAILASWGRTGPMTAAIMPQERTLLSPVAPSIMARNHASDIDTPHIGRSADGAMAFPMLPVRAASGAALPLHDLRADGTPAGMGIPAPCAMTRTTAHTSNWPVMPMPHTMPTQPVPARSVPPFPASLPSRDRGQGRPPFISQGPMERTGGLPSSIPDGRRSDRLPVMQVTIPVTLDHQTVGQAMARVETAAARHELRATGTAPDVIRYPQMPGRAVGV</sequence>
<dbReference type="Proteomes" id="UP000315095">
    <property type="component" value="Unassembled WGS sequence"/>
</dbReference>
<name>A0A4P5NPX7_9PROT</name>
<protein>
    <submittedName>
        <fullName evidence="2">Uncharacterized protein</fullName>
    </submittedName>
</protein>
<accession>A0A4P5NPX7</accession>
<dbReference type="EMBL" id="BDLU01000015">
    <property type="protein sequence ID" value="GCE82507.1"/>
    <property type="molecule type" value="Genomic_DNA"/>
</dbReference>
<evidence type="ECO:0000313" key="2">
    <source>
        <dbReference type="EMBL" id="GCE82507.1"/>
    </source>
</evidence>